<dbReference type="GO" id="GO:0001817">
    <property type="term" value="P:regulation of cytokine production"/>
    <property type="evidence" value="ECO:0007669"/>
    <property type="project" value="TreeGrafter"/>
</dbReference>
<feature type="domain" description="Ig-like" evidence="7">
    <location>
        <begin position="1"/>
        <end position="107"/>
    </location>
</feature>
<dbReference type="GO" id="GO:1903037">
    <property type="term" value="P:regulation of leukocyte cell-cell adhesion"/>
    <property type="evidence" value="ECO:0007669"/>
    <property type="project" value="UniProtKB-ARBA"/>
</dbReference>
<evidence type="ECO:0000256" key="1">
    <source>
        <dbReference type="ARBA" id="ARBA00004370"/>
    </source>
</evidence>
<dbReference type="InterPro" id="IPR003599">
    <property type="entry name" value="Ig_sub"/>
</dbReference>
<keyword evidence="2" id="KW-0732">Signal</keyword>
<dbReference type="OrthoDB" id="9983389at2759"/>
<evidence type="ECO:0000256" key="5">
    <source>
        <dbReference type="ARBA" id="ARBA00023180"/>
    </source>
</evidence>
<keyword evidence="5" id="KW-0325">Glycoprotein</keyword>
<dbReference type="GO" id="GO:0005102">
    <property type="term" value="F:signaling receptor binding"/>
    <property type="evidence" value="ECO:0007669"/>
    <property type="project" value="TreeGrafter"/>
</dbReference>
<dbReference type="InterPro" id="IPR036179">
    <property type="entry name" value="Ig-like_dom_sf"/>
</dbReference>
<name>A0A401QJZ2_SCYTO</name>
<dbReference type="PROSITE" id="PS50835">
    <property type="entry name" value="IG_LIKE"/>
    <property type="match status" value="1"/>
</dbReference>
<comment type="caution">
    <text evidence="8">The sequence shown here is derived from an EMBL/GenBank/DDBJ whole genome shotgun (WGS) entry which is preliminary data.</text>
</comment>
<dbReference type="GO" id="GO:0009897">
    <property type="term" value="C:external side of plasma membrane"/>
    <property type="evidence" value="ECO:0007669"/>
    <property type="project" value="TreeGrafter"/>
</dbReference>
<organism evidence="8 9">
    <name type="scientific">Scyliorhinus torazame</name>
    <name type="common">Cloudy catshark</name>
    <name type="synonym">Catulus torazame</name>
    <dbReference type="NCBI Taxonomy" id="75743"/>
    <lineage>
        <taxon>Eukaryota</taxon>
        <taxon>Metazoa</taxon>
        <taxon>Chordata</taxon>
        <taxon>Craniata</taxon>
        <taxon>Vertebrata</taxon>
        <taxon>Chondrichthyes</taxon>
        <taxon>Elasmobranchii</taxon>
        <taxon>Galeomorphii</taxon>
        <taxon>Galeoidea</taxon>
        <taxon>Carcharhiniformes</taxon>
        <taxon>Scyliorhinidae</taxon>
        <taxon>Scyliorhinus</taxon>
    </lineage>
</organism>
<dbReference type="Proteomes" id="UP000288216">
    <property type="component" value="Unassembled WGS sequence"/>
</dbReference>
<dbReference type="InterPro" id="IPR007110">
    <property type="entry name" value="Ig-like_dom"/>
</dbReference>
<evidence type="ECO:0000256" key="3">
    <source>
        <dbReference type="ARBA" id="ARBA00023136"/>
    </source>
</evidence>
<keyword evidence="4" id="KW-1015">Disulfide bond</keyword>
<evidence type="ECO:0000256" key="4">
    <source>
        <dbReference type="ARBA" id="ARBA00023157"/>
    </source>
</evidence>
<dbReference type="OMA" id="SICEKHE"/>
<evidence type="ECO:0000256" key="6">
    <source>
        <dbReference type="ARBA" id="ARBA00023319"/>
    </source>
</evidence>
<dbReference type="Gene3D" id="2.60.40.10">
    <property type="entry name" value="Immunoglobulins"/>
    <property type="match status" value="1"/>
</dbReference>
<proteinExistence type="predicted"/>
<evidence type="ECO:0000313" key="9">
    <source>
        <dbReference type="Proteomes" id="UP000288216"/>
    </source>
</evidence>
<dbReference type="FunFam" id="2.60.40.10:FF:000142">
    <property type="entry name" value="V-set domain-containing T-cell activation inhibitor 1"/>
    <property type="match status" value="1"/>
</dbReference>
<keyword evidence="9" id="KW-1185">Reference proteome</keyword>
<dbReference type="STRING" id="75743.A0A401QJZ2"/>
<reference evidence="8 9" key="1">
    <citation type="journal article" date="2018" name="Nat. Ecol. Evol.">
        <title>Shark genomes provide insights into elasmobranch evolution and the origin of vertebrates.</title>
        <authorList>
            <person name="Hara Y"/>
            <person name="Yamaguchi K"/>
            <person name="Onimaru K"/>
            <person name="Kadota M"/>
            <person name="Koyanagi M"/>
            <person name="Keeley SD"/>
            <person name="Tatsumi K"/>
            <person name="Tanaka K"/>
            <person name="Motone F"/>
            <person name="Kageyama Y"/>
            <person name="Nozu R"/>
            <person name="Adachi N"/>
            <person name="Nishimura O"/>
            <person name="Nakagawa R"/>
            <person name="Tanegashima C"/>
            <person name="Kiyatake I"/>
            <person name="Matsumoto R"/>
            <person name="Murakumo K"/>
            <person name="Nishida K"/>
            <person name="Terakita A"/>
            <person name="Kuratani S"/>
            <person name="Sato K"/>
            <person name="Hyodo S Kuraku.S."/>
        </authorList>
    </citation>
    <scope>NUCLEOTIDE SEQUENCE [LARGE SCALE GENOMIC DNA]</scope>
</reference>
<dbReference type="GO" id="GO:0050852">
    <property type="term" value="P:T cell receptor signaling pathway"/>
    <property type="evidence" value="ECO:0007669"/>
    <property type="project" value="TreeGrafter"/>
</dbReference>
<sequence>MVALIGRDVILPCSFTPHPSMNLLRMVVTWQLLDTDAVVHSYYYQRDQLDLQDPAYLHRTKFFPDELLEGNASLQLNIVRLEDEAQYMCTVSNEFGSSSGTVKLLVAGDLWIFDSATPYIYITHLT</sequence>
<keyword evidence="3" id="KW-0472">Membrane</keyword>
<dbReference type="EMBL" id="BFAA01180124">
    <property type="protein sequence ID" value="GCB85643.1"/>
    <property type="molecule type" value="Genomic_DNA"/>
</dbReference>
<dbReference type="PANTHER" id="PTHR24100:SF155">
    <property type="entry name" value="CD276 ANTIGEN"/>
    <property type="match status" value="1"/>
</dbReference>
<accession>A0A401QJZ2</accession>
<dbReference type="SMART" id="SM00409">
    <property type="entry name" value="IG"/>
    <property type="match status" value="1"/>
</dbReference>
<dbReference type="InterPro" id="IPR050504">
    <property type="entry name" value="IgSF_BTN/MOG"/>
</dbReference>
<dbReference type="Pfam" id="PF07686">
    <property type="entry name" value="V-set"/>
    <property type="match status" value="1"/>
</dbReference>
<dbReference type="SUPFAM" id="SSF48726">
    <property type="entry name" value="Immunoglobulin"/>
    <property type="match status" value="1"/>
</dbReference>
<gene>
    <name evidence="8" type="ORF">scyTo_0026301</name>
</gene>
<dbReference type="InterPro" id="IPR013106">
    <property type="entry name" value="Ig_V-set"/>
</dbReference>
<dbReference type="PANTHER" id="PTHR24100">
    <property type="entry name" value="BUTYROPHILIN"/>
    <property type="match status" value="1"/>
</dbReference>
<dbReference type="AlphaFoldDB" id="A0A401QJZ2"/>
<evidence type="ECO:0000256" key="2">
    <source>
        <dbReference type="ARBA" id="ARBA00022729"/>
    </source>
</evidence>
<evidence type="ECO:0000259" key="7">
    <source>
        <dbReference type="PROSITE" id="PS50835"/>
    </source>
</evidence>
<dbReference type="GO" id="GO:0050863">
    <property type="term" value="P:regulation of T cell activation"/>
    <property type="evidence" value="ECO:0007669"/>
    <property type="project" value="UniProtKB-ARBA"/>
</dbReference>
<keyword evidence="6" id="KW-0393">Immunoglobulin domain</keyword>
<dbReference type="InterPro" id="IPR013783">
    <property type="entry name" value="Ig-like_fold"/>
</dbReference>
<evidence type="ECO:0000313" key="8">
    <source>
        <dbReference type="EMBL" id="GCB85643.1"/>
    </source>
</evidence>
<comment type="subcellular location">
    <subcellularLocation>
        <location evidence="1">Membrane</location>
    </subcellularLocation>
</comment>
<protein>
    <recommendedName>
        <fullName evidence="7">Ig-like domain-containing protein</fullName>
    </recommendedName>
</protein>